<evidence type="ECO:0000256" key="2">
    <source>
        <dbReference type="ARBA" id="ARBA00023015"/>
    </source>
</evidence>
<reference evidence="6 7" key="1">
    <citation type="submission" date="2023-03" db="EMBL/GenBank/DDBJ databases">
        <title>Novosphingobium cyanobacteriorum sp. nov., isolated from a eutrophic reservoir during the Microcystis bloom period.</title>
        <authorList>
            <person name="Kang M."/>
            <person name="Le V."/>
            <person name="Ko S.-R."/>
            <person name="Lee S.-A."/>
            <person name="Ahn C.-Y."/>
        </authorList>
    </citation>
    <scope>NUCLEOTIDE SEQUENCE [LARGE SCALE GENOMIC DNA]</scope>
    <source>
        <strain evidence="6 7">HBC54</strain>
    </source>
</reference>
<dbReference type="Proteomes" id="UP001222770">
    <property type="component" value="Unassembled WGS sequence"/>
</dbReference>
<evidence type="ECO:0000256" key="1">
    <source>
        <dbReference type="ARBA" id="ARBA00009437"/>
    </source>
</evidence>
<gene>
    <name evidence="6" type="ORF">POM99_03120</name>
</gene>
<dbReference type="PROSITE" id="PS50931">
    <property type="entry name" value="HTH_LYSR"/>
    <property type="match status" value="1"/>
</dbReference>
<evidence type="ECO:0000256" key="3">
    <source>
        <dbReference type="ARBA" id="ARBA00023125"/>
    </source>
</evidence>
<keyword evidence="2" id="KW-0805">Transcription regulation</keyword>
<dbReference type="InterPro" id="IPR036390">
    <property type="entry name" value="WH_DNA-bd_sf"/>
</dbReference>
<organism evidence="6 7">
    <name type="scientific">Novosphingobium cyanobacteriorum</name>
    <dbReference type="NCBI Taxonomy" id="3024215"/>
    <lineage>
        <taxon>Bacteria</taxon>
        <taxon>Pseudomonadati</taxon>
        <taxon>Pseudomonadota</taxon>
        <taxon>Alphaproteobacteria</taxon>
        <taxon>Sphingomonadales</taxon>
        <taxon>Sphingomonadaceae</taxon>
        <taxon>Novosphingobium</taxon>
    </lineage>
</organism>
<dbReference type="Gene3D" id="3.40.190.290">
    <property type="match status" value="1"/>
</dbReference>
<name>A0ABT6CF57_9SPHN</name>
<evidence type="ECO:0000313" key="7">
    <source>
        <dbReference type="Proteomes" id="UP001222770"/>
    </source>
</evidence>
<dbReference type="InterPro" id="IPR036388">
    <property type="entry name" value="WH-like_DNA-bd_sf"/>
</dbReference>
<protein>
    <submittedName>
        <fullName evidence="6">LysR substrate-binding domain-containing protein</fullName>
    </submittedName>
</protein>
<dbReference type="PRINTS" id="PR00039">
    <property type="entry name" value="HTHLYSR"/>
</dbReference>
<dbReference type="Gene3D" id="1.10.10.10">
    <property type="entry name" value="Winged helix-like DNA-binding domain superfamily/Winged helix DNA-binding domain"/>
    <property type="match status" value="1"/>
</dbReference>
<dbReference type="InterPro" id="IPR005119">
    <property type="entry name" value="LysR_subst-bd"/>
</dbReference>
<dbReference type="InterPro" id="IPR000847">
    <property type="entry name" value="LysR_HTH_N"/>
</dbReference>
<dbReference type="EMBL" id="JAROCY010000002">
    <property type="protein sequence ID" value="MDF8332179.1"/>
    <property type="molecule type" value="Genomic_DNA"/>
</dbReference>
<evidence type="ECO:0000313" key="6">
    <source>
        <dbReference type="EMBL" id="MDF8332179.1"/>
    </source>
</evidence>
<dbReference type="RefSeq" id="WP_277275338.1">
    <property type="nucleotide sequence ID" value="NZ_JAROCY010000002.1"/>
</dbReference>
<dbReference type="SUPFAM" id="SSF46785">
    <property type="entry name" value="Winged helix' DNA-binding domain"/>
    <property type="match status" value="1"/>
</dbReference>
<dbReference type="Pfam" id="PF00126">
    <property type="entry name" value="HTH_1"/>
    <property type="match status" value="1"/>
</dbReference>
<dbReference type="SUPFAM" id="SSF53850">
    <property type="entry name" value="Periplasmic binding protein-like II"/>
    <property type="match status" value="1"/>
</dbReference>
<dbReference type="InterPro" id="IPR050950">
    <property type="entry name" value="HTH-type_LysR_regulators"/>
</dbReference>
<dbReference type="PANTHER" id="PTHR30419">
    <property type="entry name" value="HTH-TYPE TRANSCRIPTIONAL REGULATOR YBHD"/>
    <property type="match status" value="1"/>
</dbReference>
<dbReference type="Pfam" id="PF03466">
    <property type="entry name" value="LysR_substrate"/>
    <property type="match status" value="1"/>
</dbReference>
<accession>A0ABT6CF57</accession>
<proteinExistence type="inferred from homology"/>
<dbReference type="PANTHER" id="PTHR30419:SF30">
    <property type="entry name" value="LYSR FAMILY TRANSCRIPTIONAL REGULATOR"/>
    <property type="match status" value="1"/>
</dbReference>
<comment type="similarity">
    <text evidence="1">Belongs to the LysR transcriptional regulatory family.</text>
</comment>
<feature type="domain" description="HTH lysR-type" evidence="5">
    <location>
        <begin position="1"/>
        <end position="58"/>
    </location>
</feature>
<keyword evidence="7" id="KW-1185">Reference proteome</keyword>
<comment type="caution">
    <text evidence="6">The sequence shown here is derived from an EMBL/GenBank/DDBJ whole genome shotgun (WGS) entry which is preliminary data.</text>
</comment>
<keyword evidence="4" id="KW-0804">Transcription</keyword>
<keyword evidence="3" id="KW-0238">DNA-binding</keyword>
<evidence type="ECO:0000256" key="4">
    <source>
        <dbReference type="ARBA" id="ARBA00023163"/>
    </source>
</evidence>
<sequence>MKLHHLRDFITIARAGGIRAAARELGLTQPALTKSLRSLEQELGSTLFDRSRRGVAINSFGEAFLVRAEAALHQIERGRNEVLQLKGSAGGNVSIATSSVVALMFLSAALADFRKSYPDASVSVQEGTFSNMLRGLRDGVLDFAIGPKPAADLAEDFATEKLFDNSRRVIGRRGHPLANATSLGELLDAPWVLTGAVGPRYHEFYEIFRDYGFKPPPALIQCESLIALMALLDGSDAITFLPRQWAEAAITRGLLVEFPVKETIEGPATCLMYQVGAPLTPVAEALADSFRRQVGHYLAGRRT</sequence>
<evidence type="ECO:0000259" key="5">
    <source>
        <dbReference type="PROSITE" id="PS50931"/>
    </source>
</evidence>